<feature type="compositionally biased region" description="Basic and acidic residues" evidence="1">
    <location>
        <begin position="17"/>
        <end position="52"/>
    </location>
</feature>
<dbReference type="EMBL" id="CP111024">
    <property type="protein sequence ID" value="WAR24879.1"/>
    <property type="molecule type" value="Genomic_DNA"/>
</dbReference>
<evidence type="ECO:0000313" key="2">
    <source>
        <dbReference type="EMBL" id="WAR24879.1"/>
    </source>
</evidence>
<sequence length="778" mass="90375">MGMTSGERSALWRKRQRENPNLHQQYKEKENERYLKRKESGHIKSVKDMNAREKRKTRRNWKKNTQNKRIRDQMILGHIENTLSPPQTPEPIQIVNDADQITRKQKGRKVTRRDRARAYREIFRLKVDLDHERRLKEKYRKRAYRLKQPNETELERRVKITMESKELRKHLTLHLITVRNIQESYKDAKTKQEKRQIRRAALKKSILKKYRLNKYAKQIFGISSNSKTKTKKRPSLLKIMVVNFLDRDDNSRVKAGKKSTISRSGDKKQIRLLNDTLKNLHSKFLCEQKSKVSYSLFCKLKPFWVLKATEKNRETCLCKIHENTNYKINRLFSEKIIKSRCVDELILEIVCNKGIKECMYRECQACKERTVATNLESGRQVSWKEWRNVTIQKEKVREAGNIEVKKQSVTVKSNQQGTIETLVQEFTKDLNRIARHILNITHQYREIRQLRQTLNEKSMIIHIDFSENFNCKYGKEIQSMHFGASQRQISIHTGVAYLQGTATAFSTISDCLKHSPPAIWAHLNPVLQHMKTKSSVDSVHFVSDGPTTQYRSRSNFFLFSIEIIDMGFKYSTWNFLEAGHGKGAPDGVGATIKRHADQLVNSKGMDVMCAADLMDGLKDTTSKLMFEIKEEAVANYERQIANVTIPAENPGGSSGGSSADVVADDFIQSTNDPFRPLVLSDSLIGSYCVVDYEGLPYPGLIMDVDEDTVEVTAMCRIGPNRFFWPLVEDRLWYGKEKLITLLEEEPALVTKRHRHIDSCMWKRILEKMGLDEAGKKAL</sequence>
<accession>A0ABY7FUN8</accession>
<dbReference type="Proteomes" id="UP001164746">
    <property type="component" value="Chromosome 13"/>
</dbReference>
<organism evidence="2 3">
    <name type="scientific">Mya arenaria</name>
    <name type="common">Soft-shell clam</name>
    <dbReference type="NCBI Taxonomy" id="6604"/>
    <lineage>
        <taxon>Eukaryota</taxon>
        <taxon>Metazoa</taxon>
        <taxon>Spiralia</taxon>
        <taxon>Lophotrochozoa</taxon>
        <taxon>Mollusca</taxon>
        <taxon>Bivalvia</taxon>
        <taxon>Autobranchia</taxon>
        <taxon>Heteroconchia</taxon>
        <taxon>Euheterodonta</taxon>
        <taxon>Imparidentia</taxon>
        <taxon>Neoheterodontei</taxon>
        <taxon>Myida</taxon>
        <taxon>Myoidea</taxon>
        <taxon>Myidae</taxon>
        <taxon>Mya</taxon>
    </lineage>
</organism>
<name>A0ABY7FUN8_MYAAR</name>
<reference evidence="2" key="1">
    <citation type="submission" date="2022-11" db="EMBL/GenBank/DDBJ databases">
        <title>Centuries of genome instability and evolution in soft-shell clam transmissible cancer (bioRxiv).</title>
        <authorList>
            <person name="Hart S.F.M."/>
            <person name="Yonemitsu M.A."/>
            <person name="Giersch R.M."/>
            <person name="Beal B.F."/>
            <person name="Arriagada G."/>
            <person name="Davis B.W."/>
            <person name="Ostrander E.A."/>
            <person name="Goff S.P."/>
            <person name="Metzger M.J."/>
        </authorList>
    </citation>
    <scope>NUCLEOTIDE SEQUENCE</scope>
    <source>
        <strain evidence="2">MELC-2E11</strain>
        <tissue evidence="2">Siphon/mantle</tissue>
    </source>
</reference>
<feature type="region of interest" description="Disordered" evidence="1">
    <location>
        <begin position="1"/>
        <end position="68"/>
    </location>
</feature>
<dbReference type="PANTHER" id="PTHR46601:SF2">
    <property type="entry name" value="UBIQUITIN-LIKE PROTEASE FAMILY PROFILE DOMAIN-CONTAINING PROTEIN"/>
    <property type="match status" value="1"/>
</dbReference>
<protein>
    <submittedName>
        <fullName evidence="2">Uncharacterized protein</fullName>
    </submittedName>
</protein>
<dbReference type="PANTHER" id="PTHR46601">
    <property type="entry name" value="ULP_PROTEASE DOMAIN-CONTAINING PROTEIN"/>
    <property type="match status" value="1"/>
</dbReference>
<feature type="compositionally biased region" description="Basic residues" evidence="1">
    <location>
        <begin position="53"/>
        <end position="68"/>
    </location>
</feature>
<keyword evidence="3" id="KW-1185">Reference proteome</keyword>
<proteinExistence type="predicted"/>
<evidence type="ECO:0000313" key="3">
    <source>
        <dbReference type="Proteomes" id="UP001164746"/>
    </source>
</evidence>
<evidence type="ECO:0000256" key="1">
    <source>
        <dbReference type="SAM" id="MobiDB-lite"/>
    </source>
</evidence>
<gene>
    <name evidence="2" type="ORF">MAR_038548</name>
</gene>